<dbReference type="CDD" id="cd01164">
    <property type="entry name" value="FruK_PfkB_like"/>
    <property type="match status" value="1"/>
</dbReference>
<organism evidence="8 9">
    <name type="scientific">Paenibacillus hunanensis</name>
    <dbReference type="NCBI Taxonomy" id="539262"/>
    <lineage>
        <taxon>Bacteria</taxon>
        <taxon>Bacillati</taxon>
        <taxon>Bacillota</taxon>
        <taxon>Bacilli</taxon>
        <taxon>Bacillales</taxon>
        <taxon>Paenibacillaceae</taxon>
        <taxon>Paenibacillus</taxon>
    </lineage>
</organism>
<comment type="caution">
    <text evidence="8">The sequence shown here is derived from an EMBL/GenBank/DDBJ whole genome shotgun (WGS) entry which is preliminary data.</text>
</comment>
<dbReference type="PIRSF" id="PIRSF000535">
    <property type="entry name" value="1PFK/6PFK/LacC"/>
    <property type="match status" value="1"/>
</dbReference>
<evidence type="ECO:0000259" key="7">
    <source>
        <dbReference type="Pfam" id="PF00294"/>
    </source>
</evidence>
<dbReference type="Pfam" id="PF00294">
    <property type="entry name" value="PfkB"/>
    <property type="match status" value="1"/>
</dbReference>
<sequence length="317" mass="33736">MITTVTLNTALDVIYQVPSLRPNTVHRIEDAITLPGGKGVNAARIIQQLGEPVTATGLIAGHNGRKLVSLLRQEQVGCRFTEAEGETRLAITVLDQSRRTQTELIEQAPTVTAEQLDLLEQTVAELAACSSWVLFSGSLPQHCPPDVYVRLIEIARRNGAGTALDSSGEALMHGMKAAPYMVKPNEQEACEWAGIALDSSNRQERLHQALTAMMDHGIELPVISLGAEGAIAAERSTGSFYQIRVPRLSIRSALGSGDAMMAGMIVSASRGGSTRAMLRLGTACGSACALQPAAGWIDKDDVMQIGNAIQIEQSPVA</sequence>
<dbReference type="GO" id="GO:0009024">
    <property type="term" value="F:tagatose-6-phosphate kinase activity"/>
    <property type="evidence" value="ECO:0007669"/>
    <property type="project" value="UniProtKB-EC"/>
</dbReference>
<comment type="pathway">
    <text evidence="6">Carbohydrate metabolism; D-tagatose 6-phosphate degradation; D-glyceraldehyde 3-phosphate and glycerone phosphate from D-tagatose 6-phosphate: step 1/2.</text>
</comment>
<keyword evidence="2 6" id="KW-0808">Transferase</keyword>
<dbReference type="NCBIfam" id="TIGR03168">
    <property type="entry name" value="1-PFK"/>
    <property type="match status" value="1"/>
</dbReference>
<evidence type="ECO:0000313" key="8">
    <source>
        <dbReference type="EMBL" id="MDR6242688.1"/>
    </source>
</evidence>
<dbReference type="InterPro" id="IPR011611">
    <property type="entry name" value="PfkB_dom"/>
</dbReference>
<evidence type="ECO:0000256" key="3">
    <source>
        <dbReference type="ARBA" id="ARBA00022741"/>
    </source>
</evidence>
<comment type="catalytic activity">
    <reaction evidence="6">
        <text>D-tagatofuranose 6-phosphate + ATP = D-tagatofuranose 1,6-bisphosphate + ADP + H(+)</text>
        <dbReference type="Rhea" id="RHEA:12420"/>
        <dbReference type="ChEBI" id="CHEBI:15378"/>
        <dbReference type="ChEBI" id="CHEBI:30616"/>
        <dbReference type="ChEBI" id="CHEBI:58694"/>
        <dbReference type="ChEBI" id="CHEBI:58695"/>
        <dbReference type="ChEBI" id="CHEBI:456216"/>
        <dbReference type="EC" id="2.7.1.144"/>
    </reaction>
</comment>
<keyword evidence="5 6" id="KW-0067">ATP-binding</keyword>
<name>A0ABU1ITV3_9BACL</name>
<keyword evidence="6" id="KW-0423">Lactose metabolism</keyword>
<comment type="similarity">
    <text evidence="6">Belongs to the carbohydrate kinase PfkB family. LacC subfamily.</text>
</comment>
<keyword evidence="3 6" id="KW-0547">Nucleotide-binding</keyword>
<dbReference type="InterPro" id="IPR017583">
    <property type="entry name" value="Tagatose/fructose_Pkinase"/>
</dbReference>
<dbReference type="EC" id="2.7.1.144" evidence="6"/>
<dbReference type="PANTHER" id="PTHR46566">
    <property type="entry name" value="1-PHOSPHOFRUCTOKINASE-RELATED"/>
    <property type="match status" value="1"/>
</dbReference>
<protein>
    <recommendedName>
        <fullName evidence="6">Tagatose-6-phosphate kinase</fullName>
        <ecNumber evidence="6">2.7.1.144</ecNumber>
    </recommendedName>
</protein>
<gene>
    <name evidence="8" type="ORF">JOC58_000572</name>
</gene>
<dbReference type="SUPFAM" id="SSF53613">
    <property type="entry name" value="Ribokinase-like"/>
    <property type="match status" value="1"/>
</dbReference>
<keyword evidence="9" id="KW-1185">Reference proteome</keyword>
<dbReference type="InterPro" id="IPR029056">
    <property type="entry name" value="Ribokinase-like"/>
</dbReference>
<evidence type="ECO:0000256" key="1">
    <source>
        <dbReference type="ARBA" id="ARBA00005380"/>
    </source>
</evidence>
<dbReference type="PANTHER" id="PTHR46566:SF2">
    <property type="entry name" value="ATP-DEPENDENT 6-PHOSPHOFRUCTOKINASE ISOZYME 2"/>
    <property type="match status" value="1"/>
</dbReference>
<dbReference type="Proteomes" id="UP001185028">
    <property type="component" value="Unassembled WGS sequence"/>
</dbReference>
<dbReference type="EMBL" id="JAVDQH010000002">
    <property type="protein sequence ID" value="MDR6242688.1"/>
    <property type="molecule type" value="Genomic_DNA"/>
</dbReference>
<evidence type="ECO:0000313" key="9">
    <source>
        <dbReference type="Proteomes" id="UP001185028"/>
    </source>
</evidence>
<feature type="domain" description="Carbohydrate kinase PfkB" evidence="7">
    <location>
        <begin position="11"/>
        <end position="294"/>
    </location>
</feature>
<reference evidence="8 9" key="1">
    <citation type="submission" date="2023-07" db="EMBL/GenBank/DDBJ databases">
        <title>Genomic Encyclopedia of Type Strains, Phase IV (KMG-IV): sequencing the most valuable type-strain genomes for metagenomic binning, comparative biology and taxonomic classification.</title>
        <authorList>
            <person name="Goeker M."/>
        </authorList>
    </citation>
    <scope>NUCLEOTIDE SEQUENCE [LARGE SCALE GENOMIC DNA]</scope>
    <source>
        <strain evidence="8 9">DSM 22170</strain>
    </source>
</reference>
<evidence type="ECO:0000256" key="4">
    <source>
        <dbReference type="ARBA" id="ARBA00022777"/>
    </source>
</evidence>
<keyword evidence="4 8" id="KW-0418">Kinase</keyword>
<proteinExistence type="inferred from homology"/>
<evidence type="ECO:0000256" key="5">
    <source>
        <dbReference type="ARBA" id="ARBA00022840"/>
    </source>
</evidence>
<accession>A0ABU1ITV3</accession>
<evidence type="ECO:0000256" key="6">
    <source>
        <dbReference type="PIRNR" id="PIRNR000535"/>
    </source>
</evidence>
<comment type="similarity">
    <text evidence="1">Belongs to the carbohydrate kinase pfkB family.</text>
</comment>
<dbReference type="Gene3D" id="3.40.1190.20">
    <property type="match status" value="1"/>
</dbReference>
<evidence type="ECO:0000256" key="2">
    <source>
        <dbReference type="ARBA" id="ARBA00022679"/>
    </source>
</evidence>
<dbReference type="RefSeq" id="WP_188774194.1">
    <property type="nucleotide sequence ID" value="NZ_BMMB01000002.1"/>
</dbReference>